<evidence type="ECO:0000313" key="1">
    <source>
        <dbReference type="EMBL" id="AMT97426.1"/>
    </source>
</evidence>
<name>A0ABM5ZZA1_9GAMM</name>
<dbReference type="Proteomes" id="UP000076104">
    <property type="component" value="Chromosome"/>
</dbReference>
<sequence length="102" mass="11287">MNANDDPIEAFGSAEEGNEPLKPYMDATLFDTFDRHAQVEILTPVFDAITLAGADFDLKAQDSATGKRYTLLKNDEVIDVFVMNANLADEIQVAMENSKDEE</sequence>
<gene>
    <name evidence="1" type="ORF">A3K91_1833</name>
</gene>
<accession>A0ABM5ZZA1</accession>
<keyword evidence="2" id="KW-1185">Reference proteome</keyword>
<dbReference type="EMBL" id="CP014945">
    <property type="protein sequence ID" value="AMT97426.1"/>
    <property type="molecule type" value="Genomic_DNA"/>
</dbReference>
<dbReference type="GeneID" id="33060868"/>
<dbReference type="RefSeq" id="WP_062844980.1">
    <property type="nucleotide sequence ID" value="NZ_CP014945.1"/>
</dbReference>
<evidence type="ECO:0000313" key="2">
    <source>
        <dbReference type="Proteomes" id="UP000076104"/>
    </source>
</evidence>
<reference evidence="1 2" key="1">
    <citation type="submission" date="2016-03" db="EMBL/GenBank/DDBJ databases">
        <title>Genome sequencing of Psychrobacter alimentarius PAMC 27889.</title>
        <authorList>
            <person name="Lee J."/>
            <person name="Kim O.-S."/>
        </authorList>
    </citation>
    <scope>NUCLEOTIDE SEQUENCE [LARGE SCALE GENOMIC DNA]</scope>
    <source>
        <strain evidence="1 2">PAMC 27889</strain>
    </source>
</reference>
<protein>
    <submittedName>
        <fullName evidence="1">Uncharacterized protein</fullName>
    </submittedName>
</protein>
<proteinExistence type="predicted"/>
<organism evidence="1 2">
    <name type="scientific">Psychrobacter alimentarius</name>
    <dbReference type="NCBI Taxonomy" id="261164"/>
    <lineage>
        <taxon>Bacteria</taxon>
        <taxon>Pseudomonadati</taxon>
        <taxon>Pseudomonadota</taxon>
        <taxon>Gammaproteobacteria</taxon>
        <taxon>Moraxellales</taxon>
        <taxon>Moraxellaceae</taxon>
        <taxon>Psychrobacter</taxon>
    </lineage>
</organism>